<dbReference type="Proteomes" id="UP001141552">
    <property type="component" value="Unassembled WGS sequence"/>
</dbReference>
<dbReference type="OrthoDB" id="430364at2759"/>
<accession>A0A9Q0FT81</accession>
<evidence type="ECO:0000313" key="3">
    <source>
        <dbReference type="Proteomes" id="UP001141552"/>
    </source>
</evidence>
<evidence type="ECO:0000313" key="2">
    <source>
        <dbReference type="EMBL" id="KAJ4836364.1"/>
    </source>
</evidence>
<dbReference type="PANTHER" id="PTHR10663">
    <property type="entry name" value="GUANYL-NUCLEOTIDE EXCHANGE FACTOR"/>
    <property type="match status" value="1"/>
</dbReference>
<reference evidence="2" key="2">
    <citation type="journal article" date="2023" name="Plants (Basel)">
        <title>Annotation of the Turnera subulata (Passifloraceae) Draft Genome Reveals the S-Locus Evolved after the Divergence of Turneroideae from Passifloroideae in a Stepwise Manner.</title>
        <authorList>
            <person name="Henning P.M."/>
            <person name="Roalson E.H."/>
            <person name="Mir W."/>
            <person name="McCubbin A.G."/>
            <person name="Shore J.S."/>
        </authorList>
    </citation>
    <scope>NUCLEOTIDE SEQUENCE</scope>
    <source>
        <strain evidence="2">F60SS</strain>
    </source>
</reference>
<reference evidence="2" key="1">
    <citation type="submission" date="2022-02" db="EMBL/GenBank/DDBJ databases">
        <authorList>
            <person name="Henning P.M."/>
            <person name="McCubbin A.G."/>
            <person name="Shore J.S."/>
        </authorList>
    </citation>
    <scope>NUCLEOTIDE SEQUENCE</scope>
    <source>
        <strain evidence="2">F60SS</strain>
        <tissue evidence="2">Leaves</tissue>
    </source>
</reference>
<keyword evidence="3" id="KW-1185">Reference proteome</keyword>
<protein>
    <submittedName>
        <fullName evidence="2">Uncharacterized protein</fullName>
    </submittedName>
</protein>
<feature type="region of interest" description="Disordered" evidence="1">
    <location>
        <begin position="387"/>
        <end position="413"/>
    </location>
</feature>
<name>A0A9Q0FT81_9ROSI</name>
<proteinExistence type="predicted"/>
<dbReference type="AlphaFoldDB" id="A0A9Q0FT81"/>
<evidence type="ECO:0000256" key="1">
    <source>
        <dbReference type="SAM" id="MobiDB-lite"/>
    </source>
</evidence>
<dbReference type="PANTHER" id="PTHR10663:SF388">
    <property type="entry name" value="GOLGI-SPECIFIC BREFELDIN A-RESISTANCE GUANINE NUCLEOTIDE EXCHANGE FACTOR 1"/>
    <property type="match status" value="1"/>
</dbReference>
<sequence>MDDLLVSSLCKFTTLLNPSSVEEPVPAFGDDAKARMATVTVFTIANRYGDYIRTGWRNILDCILRLHKLGLLPARVASDAADESEVSAEPGHGKPLTNSLSSLARALIWAVGPPQKGNSSPEDEDTAVLCLELLIAITLNNRDRIVLLWQGVYEHIANIVQSLQLVLKLDARAADAYCEQITQEVSRLVKANATHIRSLITARHPEASEAGFDALMFIMSDGANLLPANYVLCVDAVSCGAGRKEAIGEEESAEFVTGYWGNVVEACAGIAKGMLGSERRDDLLEIASGHQKDYRNMEGTLIIAVKLLSKVFLQLLHELSQLTTFSKLWLGVLSRMEKYLKVKANGKKNEKLQEVVPELLKRTLVIAPSLQNEVFADQDWEQSHNNVGEIGGSLVPGEKSSESMPSEIAGAGG</sequence>
<comment type="caution">
    <text evidence="2">The sequence shown here is derived from an EMBL/GenBank/DDBJ whole genome shotgun (WGS) entry which is preliminary data.</text>
</comment>
<organism evidence="2 3">
    <name type="scientific">Turnera subulata</name>
    <dbReference type="NCBI Taxonomy" id="218843"/>
    <lineage>
        <taxon>Eukaryota</taxon>
        <taxon>Viridiplantae</taxon>
        <taxon>Streptophyta</taxon>
        <taxon>Embryophyta</taxon>
        <taxon>Tracheophyta</taxon>
        <taxon>Spermatophyta</taxon>
        <taxon>Magnoliopsida</taxon>
        <taxon>eudicotyledons</taxon>
        <taxon>Gunneridae</taxon>
        <taxon>Pentapetalae</taxon>
        <taxon>rosids</taxon>
        <taxon>fabids</taxon>
        <taxon>Malpighiales</taxon>
        <taxon>Passifloraceae</taxon>
        <taxon>Turnera</taxon>
    </lineage>
</organism>
<gene>
    <name evidence="2" type="ORF">Tsubulata_028507</name>
</gene>
<dbReference type="EMBL" id="JAKUCV010004146">
    <property type="protein sequence ID" value="KAJ4836364.1"/>
    <property type="molecule type" value="Genomic_DNA"/>
</dbReference>